<dbReference type="InterPro" id="IPR029010">
    <property type="entry name" value="ThuA-like"/>
</dbReference>
<feature type="signal peptide" evidence="1">
    <location>
        <begin position="1"/>
        <end position="19"/>
    </location>
</feature>
<feature type="chain" id="PRO_5022841675" evidence="1">
    <location>
        <begin position="20"/>
        <end position="304"/>
    </location>
</feature>
<gene>
    <name evidence="3" type="ORF">LF1_26170</name>
</gene>
<protein>
    <submittedName>
        <fullName evidence="3">Trehalose utilization</fullName>
    </submittedName>
</protein>
<dbReference type="Gene3D" id="3.40.50.880">
    <property type="match status" value="1"/>
</dbReference>
<dbReference type="PANTHER" id="PTHR40469">
    <property type="entry name" value="SECRETED GLYCOSYL HYDROLASE"/>
    <property type="match status" value="1"/>
</dbReference>
<dbReference type="PANTHER" id="PTHR40469:SF2">
    <property type="entry name" value="GALACTOSE-BINDING DOMAIN-LIKE SUPERFAMILY PROTEIN"/>
    <property type="match status" value="1"/>
</dbReference>
<dbReference type="EMBL" id="VRLW01000001">
    <property type="protein sequence ID" value="KAA1260078.1"/>
    <property type="molecule type" value="Genomic_DNA"/>
</dbReference>
<dbReference type="Pfam" id="PF06283">
    <property type="entry name" value="ThuA"/>
    <property type="match status" value="1"/>
</dbReference>
<feature type="domain" description="ThuA-like" evidence="2">
    <location>
        <begin position="34"/>
        <end position="258"/>
    </location>
</feature>
<accession>A0A5B1CFV3</accession>
<evidence type="ECO:0000259" key="2">
    <source>
        <dbReference type="Pfam" id="PF06283"/>
    </source>
</evidence>
<evidence type="ECO:0000256" key="1">
    <source>
        <dbReference type="SAM" id="SignalP"/>
    </source>
</evidence>
<dbReference type="RefSeq" id="WP_068258971.1">
    <property type="nucleotide sequence ID" value="NZ_VRLW01000001.1"/>
</dbReference>
<dbReference type="InterPro" id="IPR029062">
    <property type="entry name" value="Class_I_gatase-like"/>
</dbReference>
<evidence type="ECO:0000313" key="4">
    <source>
        <dbReference type="Proteomes" id="UP000322699"/>
    </source>
</evidence>
<reference evidence="3 4" key="1">
    <citation type="submission" date="2019-08" db="EMBL/GenBank/DDBJ databases">
        <title>Deep-cultivation of Planctomycetes and their phenomic and genomic characterization uncovers novel biology.</title>
        <authorList>
            <person name="Wiegand S."/>
            <person name="Jogler M."/>
            <person name="Boedeker C."/>
            <person name="Pinto D."/>
            <person name="Vollmers J."/>
            <person name="Rivas-Marin E."/>
            <person name="Kohn T."/>
            <person name="Peeters S.H."/>
            <person name="Heuer A."/>
            <person name="Rast P."/>
            <person name="Oberbeckmann S."/>
            <person name="Bunk B."/>
            <person name="Jeske O."/>
            <person name="Meyerdierks A."/>
            <person name="Storesund J.E."/>
            <person name="Kallscheuer N."/>
            <person name="Luecker S."/>
            <person name="Lage O.M."/>
            <person name="Pohl T."/>
            <person name="Merkel B.J."/>
            <person name="Hornburger P."/>
            <person name="Mueller R.-W."/>
            <person name="Bruemmer F."/>
            <person name="Labrenz M."/>
            <person name="Spormann A.M."/>
            <person name="Op Den Camp H."/>
            <person name="Overmann J."/>
            <person name="Amann R."/>
            <person name="Jetten M.S.M."/>
            <person name="Mascher T."/>
            <person name="Medema M.H."/>
            <person name="Devos D.P."/>
            <person name="Kaster A.-K."/>
            <person name="Ovreas L."/>
            <person name="Rohde M."/>
            <person name="Galperin M.Y."/>
            <person name="Jogler C."/>
        </authorList>
    </citation>
    <scope>NUCLEOTIDE SEQUENCE [LARGE SCALE GENOMIC DNA]</scope>
    <source>
        <strain evidence="3 4">LF1</strain>
    </source>
</reference>
<comment type="caution">
    <text evidence="3">The sequence shown here is derived from an EMBL/GenBank/DDBJ whole genome shotgun (WGS) entry which is preliminary data.</text>
</comment>
<keyword evidence="1" id="KW-0732">Signal</keyword>
<proteinExistence type="predicted"/>
<sequence precursor="true">MLRFVILTALLMAVGIADAAQPRNVLMIAGARSHGYGAHEHYAGLKILEEAMADEDTHVDVVRGWPKKDSLIAEADTIVIYCDGGKRHLAIAEMDRLEQKLAEGCGLVCLHYAVETVPGEMGERFRKLLGGHFEVNYSVNPHWIAEFTALPDHSITRGVKPFQANDEWYFNMRFASDGKVTPILSAIAPAETMRRSDGPHSGNPDVRKKVAAGDLQTVAWAYERPDSGRSFGFTGGHYHWNWANQDILRLVTNAIRWTAVQSIPDDGSKLETAIEFSGLLENQDFDPPPNFNPDAIKTELGIGS</sequence>
<dbReference type="OrthoDB" id="251914at2"/>
<dbReference type="SUPFAM" id="SSF52317">
    <property type="entry name" value="Class I glutamine amidotransferase-like"/>
    <property type="match status" value="1"/>
</dbReference>
<organism evidence="3 4">
    <name type="scientific">Rubripirellula obstinata</name>
    <dbReference type="NCBI Taxonomy" id="406547"/>
    <lineage>
        <taxon>Bacteria</taxon>
        <taxon>Pseudomonadati</taxon>
        <taxon>Planctomycetota</taxon>
        <taxon>Planctomycetia</taxon>
        <taxon>Pirellulales</taxon>
        <taxon>Pirellulaceae</taxon>
        <taxon>Rubripirellula</taxon>
    </lineage>
</organism>
<name>A0A5B1CFV3_9BACT</name>
<dbReference type="Proteomes" id="UP000322699">
    <property type="component" value="Unassembled WGS sequence"/>
</dbReference>
<keyword evidence="4" id="KW-1185">Reference proteome</keyword>
<evidence type="ECO:0000313" key="3">
    <source>
        <dbReference type="EMBL" id="KAA1260078.1"/>
    </source>
</evidence>
<dbReference type="AlphaFoldDB" id="A0A5B1CFV3"/>